<comment type="similarity">
    <text evidence="10">Belongs to the PdxA family.</text>
</comment>
<proteinExistence type="inferred from homology"/>
<dbReference type="SUPFAM" id="SSF53659">
    <property type="entry name" value="Isocitrate/Isopropylmalate dehydrogenase-like"/>
    <property type="match status" value="1"/>
</dbReference>
<feature type="binding site" evidence="10">
    <location>
        <position position="228"/>
    </location>
    <ligand>
        <name>a divalent metal cation</name>
        <dbReference type="ChEBI" id="CHEBI:60240"/>
        <note>ligand shared between dimeric partners</note>
    </ligand>
</feature>
<reference evidence="11 12" key="1">
    <citation type="submission" date="2020-03" db="EMBL/GenBank/DDBJ databases">
        <title>Identification of Halomonas strains.</title>
        <authorList>
            <person name="Xiao Z."/>
            <person name="Dong F."/>
            <person name="Wang Z."/>
            <person name="Zhao J.-Y."/>
        </authorList>
    </citation>
    <scope>NUCLEOTIDE SEQUENCE [LARGE SCALE GENOMIC DNA]</scope>
    <source>
        <strain evidence="11 12">DX6</strain>
    </source>
</reference>
<keyword evidence="6 10" id="KW-0560">Oxidoreductase</keyword>
<evidence type="ECO:0000256" key="10">
    <source>
        <dbReference type="HAMAP-Rule" id="MF_00536"/>
    </source>
</evidence>
<dbReference type="EMBL" id="JAAQTO010000010">
    <property type="protein sequence ID" value="NIC04605.1"/>
    <property type="molecule type" value="Genomic_DNA"/>
</dbReference>
<dbReference type="Pfam" id="PF04166">
    <property type="entry name" value="PdxA"/>
    <property type="match status" value="1"/>
</dbReference>
<evidence type="ECO:0000256" key="2">
    <source>
        <dbReference type="ARBA" id="ARBA00022723"/>
    </source>
</evidence>
<evidence type="ECO:0000256" key="4">
    <source>
        <dbReference type="ARBA" id="ARBA00022842"/>
    </source>
</evidence>
<feature type="binding site" evidence="10">
    <location>
        <position position="283"/>
    </location>
    <ligand>
        <name>a divalent metal cation</name>
        <dbReference type="ChEBI" id="CHEBI:60240"/>
        <note>ligand shared between dimeric partners</note>
    </ligand>
</feature>
<dbReference type="InterPro" id="IPR005255">
    <property type="entry name" value="PdxA_fam"/>
</dbReference>
<evidence type="ECO:0000256" key="5">
    <source>
        <dbReference type="ARBA" id="ARBA00022857"/>
    </source>
</evidence>
<keyword evidence="8 10" id="KW-0664">Pyridoxine biosynthesis</keyword>
<comment type="cofactor">
    <cofactor evidence="10">
        <name>Zn(2+)</name>
        <dbReference type="ChEBI" id="CHEBI:29105"/>
    </cofactor>
    <cofactor evidence="10">
        <name>Mg(2+)</name>
        <dbReference type="ChEBI" id="CHEBI:18420"/>
    </cofactor>
    <cofactor evidence="10">
        <name>Co(2+)</name>
        <dbReference type="ChEBI" id="CHEBI:48828"/>
    </cofactor>
    <text evidence="10">Binds 1 divalent metal cation per subunit. Can use ions such as Zn(2+), Mg(2+) or Co(2+).</text>
</comment>
<feature type="binding site" evidence="10">
    <location>
        <position position="183"/>
    </location>
    <ligand>
        <name>a divalent metal cation</name>
        <dbReference type="ChEBI" id="CHEBI:60240"/>
        <note>ligand shared between dimeric partners</note>
    </ligand>
</feature>
<dbReference type="InterPro" id="IPR037510">
    <property type="entry name" value="PdxA"/>
</dbReference>
<organism evidence="11 12">
    <name type="scientific">Billgrantia bachuensis</name>
    <dbReference type="NCBI Taxonomy" id="2717286"/>
    <lineage>
        <taxon>Bacteria</taxon>
        <taxon>Pseudomonadati</taxon>
        <taxon>Pseudomonadota</taxon>
        <taxon>Gammaproteobacteria</taxon>
        <taxon>Oceanospirillales</taxon>
        <taxon>Halomonadaceae</taxon>
        <taxon>Billgrantia</taxon>
    </lineage>
</organism>
<keyword evidence="4 10" id="KW-0460">Magnesium</keyword>
<keyword evidence="1 10" id="KW-0963">Cytoplasm</keyword>
<protein>
    <recommendedName>
        <fullName evidence="10">4-hydroxythreonine-4-phosphate dehydrogenase</fullName>
        <ecNumber evidence="10">1.1.1.262</ecNumber>
    </recommendedName>
    <alternativeName>
        <fullName evidence="10">4-(phosphohydroxy)-L-threonine dehydrogenase</fullName>
    </alternativeName>
</protein>
<dbReference type="PANTHER" id="PTHR30004:SF5">
    <property type="entry name" value="4-HYDROXYTHREONINE-4-PHOSPHATE DEHYDROGENASE"/>
    <property type="match status" value="1"/>
</dbReference>
<evidence type="ECO:0000256" key="9">
    <source>
        <dbReference type="ARBA" id="ARBA00023285"/>
    </source>
</evidence>
<dbReference type="NCBIfam" id="TIGR00557">
    <property type="entry name" value="pdxA"/>
    <property type="match status" value="1"/>
</dbReference>
<dbReference type="Proteomes" id="UP001318321">
    <property type="component" value="Unassembled WGS sequence"/>
</dbReference>
<dbReference type="PANTHER" id="PTHR30004">
    <property type="entry name" value="4-HYDROXYTHREONINE-4-PHOSPHATE DEHYDROGENASE"/>
    <property type="match status" value="1"/>
</dbReference>
<comment type="miscellaneous">
    <text evidence="10">The active site is located at the dimer interface.</text>
</comment>
<evidence type="ECO:0000256" key="8">
    <source>
        <dbReference type="ARBA" id="ARBA00023096"/>
    </source>
</evidence>
<gene>
    <name evidence="10 11" type="primary">pdxA</name>
    <name evidence="11" type="ORF">HBJ55_04090</name>
</gene>
<dbReference type="GO" id="GO:0050570">
    <property type="term" value="F:4-hydroxythreonine-4-phosphate dehydrogenase activity"/>
    <property type="evidence" value="ECO:0007669"/>
    <property type="project" value="UniProtKB-EC"/>
</dbReference>
<comment type="catalytic activity">
    <reaction evidence="10">
        <text>4-(phosphooxy)-L-threonine + NAD(+) = 3-amino-2-oxopropyl phosphate + CO2 + NADH</text>
        <dbReference type="Rhea" id="RHEA:32275"/>
        <dbReference type="ChEBI" id="CHEBI:16526"/>
        <dbReference type="ChEBI" id="CHEBI:57279"/>
        <dbReference type="ChEBI" id="CHEBI:57540"/>
        <dbReference type="ChEBI" id="CHEBI:57945"/>
        <dbReference type="ChEBI" id="CHEBI:58452"/>
        <dbReference type="EC" id="1.1.1.262"/>
    </reaction>
</comment>
<dbReference type="HAMAP" id="MF_00536">
    <property type="entry name" value="PdxA"/>
    <property type="match status" value="1"/>
</dbReference>
<comment type="subcellular location">
    <subcellularLocation>
        <location evidence="10">Cytoplasm</location>
    </subcellularLocation>
</comment>
<keyword evidence="3 10" id="KW-0862">Zinc</keyword>
<keyword evidence="5 10" id="KW-0521">NADP</keyword>
<evidence type="ECO:0000313" key="11">
    <source>
        <dbReference type="EMBL" id="NIC04605.1"/>
    </source>
</evidence>
<comment type="function">
    <text evidence="10">Catalyzes the NAD(P)-dependent oxidation of 4-(phosphooxy)-L-threonine (HTP) into 2-amino-3-oxo-4-(phosphooxy)butyric acid which spontaneously decarboxylates to form 3-amino-2-oxopropyl phosphate (AHAP).</text>
</comment>
<feature type="binding site" evidence="10">
    <location>
        <position position="139"/>
    </location>
    <ligand>
        <name>substrate</name>
    </ligand>
</feature>
<dbReference type="RefSeq" id="WP_167111316.1">
    <property type="nucleotide sequence ID" value="NZ_JAAQTO010000010.1"/>
</dbReference>
<accession>A0ABX0PN88</accession>
<feature type="binding site" evidence="10">
    <location>
        <position position="300"/>
    </location>
    <ligand>
        <name>substrate</name>
    </ligand>
</feature>
<keyword evidence="2 10" id="KW-0479">Metal-binding</keyword>
<evidence type="ECO:0000256" key="3">
    <source>
        <dbReference type="ARBA" id="ARBA00022833"/>
    </source>
</evidence>
<evidence type="ECO:0000256" key="7">
    <source>
        <dbReference type="ARBA" id="ARBA00023027"/>
    </source>
</evidence>
<dbReference type="Gene3D" id="3.40.718.10">
    <property type="entry name" value="Isopropylmalate Dehydrogenase"/>
    <property type="match status" value="1"/>
</dbReference>
<sequence>MRSPSPVLAVTSGEPAGIGPELTLLLALGEHMPGRVVAVGDPALLTERAALLGLEVDLLELTPGEPVPEARPGILPVWPVALRTPSRPGELAVANAGYVLETLDLAIAACLDGNADGIVTAPLHKGVILDAGHAGFRGHTEYLRDACGIDEVVMMLATDSALHAGQAGWQGSSALRVALVTTHLPLREVADAITGPGLERILRILHADLKRWFGVDAPRIAVCGLNPHAGEGGHLGREEIEVIEPCLERLRGEGLALDGPLPADTLFTPRHLAGVDAVLAMYHDQGLPVLKYAGFGRAANVTLGLPIVRTSVDHGTALDLAGRGLADAGSLRVAVALAAKMASRGAAAPR</sequence>
<name>A0ABX0PN88_9GAMM</name>
<comment type="subunit">
    <text evidence="10">Homodimer.</text>
</comment>
<keyword evidence="12" id="KW-1185">Reference proteome</keyword>
<evidence type="ECO:0000256" key="6">
    <source>
        <dbReference type="ARBA" id="ARBA00023002"/>
    </source>
</evidence>
<comment type="caution">
    <text evidence="11">The sequence shown here is derived from an EMBL/GenBank/DDBJ whole genome shotgun (WGS) entry which is preliminary data.</text>
</comment>
<keyword evidence="9 10" id="KW-0170">Cobalt</keyword>
<comment type="pathway">
    <text evidence="10">Cofactor biosynthesis; pyridoxine 5'-phosphate biosynthesis; pyridoxine 5'-phosphate from D-erythrose 4-phosphate: step 4/5.</text>
</comment>
<keyword evidence="7 10" id="KW-0520">NAD</keyword>
<feature type="binding site" evidence="10">
    <location>
        <position position="140"/>
    </location>
    <ligand>
        <name>substrate</name>
    </ligand>
</feature>
<feature type="binding site" evidence="10">
    <location>
        <position position="291"/>
    </location>
    <ligand>
        <name>substrate</name>
    </ligand>
</feature>
<feature type="binding site" evidence="10">
    <location>
        <position position="309"/>
    </location>
    <ligand>
        <name>substrate</name>
    </ligand>
</feature>
<evidence type="ECO:0000256" key="1">
    <source>
        <dbReference type="ARBA" id="ARBA00022490"/>
    </source>
</evidence>
<evidence type="ECO:0000313" key="12">
    <source>
        <dbReference type="Proteomes" id="UP001318321"/>
    </source>
</evidence>
<dbReference type="EC" id="1.1.1.262" evidence="10"/>